<dbReference type="Proteomes" id="UP001524569">
    <property type="component" value="Unassembled WGS sequence"/>
</dbReference>
<accession>A0ABT1UGD9</accession>
<proteinExistence type="predicted"/>
<evidence type="ECO:0000313" key="1">
    <source>
        <dbReference type="EMBL" id="MCQ8181306.1"/>
    </source>
</evidence>
<evidence type="ECO:0000313" key="2">
    <source>
        <dbReference type="Proteomes" id="UP001524569"/>
    </source>
</evidence>
<name>A0ABT1UGD9_9GAMM</name>
<organism evidence="1 2">
    <name type="scientific">Methylomonas aurea</name>
    <dbReference type="NCBI Taxonomy" id="2952224"/>
    <lineage>
        <taxon>Bacteria</taxon>
        <taxon>Pseudomonadati</taxon>
        <taxon>Pseudomonadota</taxon>
        <taxon>Gammaproteobacteria</taxon>
        <taxon>Methylococcales</taxon>
        <taxon>Methylococcaceae</taxon>
        <taxon>Methylomonas</taxon>
    </lineage>
</organism>
<gene>
    <name evidence="1" type="ORF">NP603_09305</name>
</gene>
<protein>
    <submittedName>
        <fullName evidence="1">Uncharacterized protein</fullName>
    </submittedName>
</protein>
<keyword evidence="2" id="KW-1185">Reference proteome</keyword>
<dbReference type="EMBL" id="JANIBM010000008">
    <property type="protein sequence ID" value="MCQ8181306.1"/>
    <property type="molecule type" value="Genomic_DNA"/>
</dbReference>
<dbReference type="RefSeq" id="WP_256610598.1">
    <property type="nucleotide sequence ID" value="NZ_JANIBM010000008.1"/>
</dbReference>
<sequence>MIDSIFRLSESIRYVAVYRNGQLRSKSRTGLSGASSSESDRYEELLVNPALLKLASQRGNIDCGGLDYLVVRYGNFFQFVLPTEWGHVSVCIEPDAEPIRIGELIMLQCLREGPC</sequence>
<comment type="caution">
    <text evidence="1">The sequence shown here is derived from an EMBL/GenBank/DDBJ whole genome shotgun (WGS) entry which is preliminary data.</text>
</comment>
<reference evidence="1 2" key="1">
    <citation type="submission" date="2022-07" db="EMBL/GenBank/DDBJ databases">
        <title>Methylomonas rivi sp. nov., Methylomonas rosea sp. nov., Methylomonas aureus sp. nov. and Methylomonas subterranea sp. nov., four novel methanotrophs isolated from a freshwater creek and the deep terrestrial subsurface.</title>
        <authorList>
            <person name="Abin C."/>
            <person name="Sankaranarayanan K."/>
            <person name="Garner C."/>
            <person name="Sindelar R."/>
            <person name="Kotary K."/>
            <person name="Garner R."/>
            <person name="Barclay S."/>
            <person name="Lawson P."/>
            <person name="Krumholz L."/>
        </authorList>
    </citation>
    <scope>NUCLEOTIDE SEQUENCE [LARGE SCALE GENOMIC DNA]</scope>
    <source>
        <strain evidence="1 2">SURF-1</strain>
    </source>
</reference>